<feature type="region of interest" description="Disordered" evidence="1">
    <location>
        <begin position="1"/>
        <end position="99"/>
    </location>
</feature>
<gene>
    <name evidence="2" type="ORF">MEDL_25410</name>
</gene>
<evidence type="ECO:0000256" key="1">
    <source>
        <dbReference type="SAM" id="MobiDB-lite"/>
    </source>
</evidence>
<comment type="caution">
    <text evidence="2">The sequence shown here is derived from an EMBL/GenBank/DDBJ whole genome shotgun (WGS) entry which is preliminary data.</text>
</comment>
<dbReference type="AlphaFoldDB" id="A0A8S3RSA4"/>
<organism evidence="2 3">
    <name type="scientific">Mytilus edulis</name>
    <name type="common">Blue mussel</name>
    <dbReference type="NCBI Taxonomy" id="6550"/>
    <lineage>
        <taxon>Eukaryota</taxon>
        <taxon>Metazoa</taxon>
        <taxon>Spiralia</taxon>
        <taxon>Lophotrochozoa</taxon>
        <taxon>Mollusca</taxon>
        <taxon>Bivalvia</taxon>
        <taxon>Autobranchia</taxon>
        <taxon>Pteriomorphia</taxon>
        <taxon>Mytilida</taxon>
        <taxon>Mytiloidea</taxon>
        <taxon>Mytilidae</taxon>
        <taxon>Mytilinae</taxon>
        <taxon>Mytilus</taxon>
    </lineage>
</organism>
<evidence type="ECO:0000313" key="3">
    <source>
        <dbReference type="Proteomes" id="UP000683360"/>
    </source>
</evidence>
<reference evidence="2" key="1">
    <citation type="submission" date="2021-03" db="EMBL/GenBank/DDBJ databases">
        <authorList>
            <person name="Bekaert M."/>
        </authorList>
    </citation>
    <scope>NUCLEOTIDE SEQUENCE</scope>
</reference>
<protein>
    <submittedName>
        <fullName evidence="2">Uncharacterized protein</fullName>
    </submittedName>
</protein>
<name>A0A8S3RSA4_MYTED</name>
<feature type="compositionally biased region" description="Polar residues" evidence="1">
    <location>
        <begin position="15"/>
        <end position="24"/>
    </location>
</feature>
<dbReference type="EMBL" id="CAJPWZ010001259">
    <property type="protein sequence ID" value="CAG2211366.1"/>
    <property type="molecule type" value="Genomic_DNA"/>
</dbReference>
<proteinExistence type="predicted"/>
<keyword evidence="3" id="KW-1185">Reference proteome</keyword>
<accession>A0A8S3RSA4</accession>
<sequence length="231" mass="26992">MKDAIFGCMWGRPNPNGTPDSNQDTLEKKPFAQHVQSQKQSVGYMRAQYNRGNNTVSTHYVPHSSPPKKGARQRSPGQRRTPRGLSPYDRERSPHRPTTLCTFPCQYALPRPVRSILKKPQRGHYLTEEDYFEIIRNKETDEQLHDPPPKNSKEEKIPKVFDIISDSILQLKCMYSREENLWSWQFMEKLVELQKMDPPSDHAEKLVELQVKMDTPSDHMYVYNNSLYISN</sequence>
<dbReference type="Proteomes" id="UP000683360">
    <property type="component" value="Unassembled WGS sequence"/>
</dbReference>
<evidence type="ECO:0000313" key="2">
    <source>
        <dbReference type="EMBL" id="CAG2211366.1"/>
    </source>
</evidence>